<dbReference type="OrthoDB" id="3258476at2759"/>
<sequence length="92" mass="10161">ALYPNLSHMALDYLSIPATSVDVKQLFSWGCLVLSHVWSHLFAQLTHALLCLGTWSLLGFVEDNDVLNVSLLPNVVGDKVEKLKDGRDSINP</sequence>
<proteinExistence type="predicted"/>
<dbReference type="SUPFAM" id="SSF53098">
    <property type="entry name" value="Ribonuclease H-like"/>
    <property type="match status" value="1"/>
</dbReference>
<gene>
    <name evidence="2" type="ORF">PAXRUDRAFT_181696</name>
</gene>
<organism evidence="2 3">
    <name type="scientific">Paxillus rubicundulus Ve08.2h10</name>
    <dbReference type="NCBI Taxonomy" id="930991"/>
    <lineage>
        <taxon>Eukaryota</taxon>
        <taxon>Fungi</taxon>
        <taxon>Dikarya</taxon>
        <taxon>Basidiomycota</taxon>
        <taxon>Agaricomycotina</taxon>
        <taxon>Agaricomycetes</taxon>
        <taxon>Agaricomycetidae</taxon>
        <taxon>Boletales</taxon>
        <taxon>Paxilineae</taxon>
        <taxon>Paxillaceae</taxon>
        <taxon>Paxillus</taxon>
    </lineage>
</organism>
<evidence type="ECO:0000313" key="3">
    <source>
        <dbReference type="Proteomes" id="UP000054538"/>
    </source>
</evidence>
<dbReference type="InterPro" id="IPR008906">
    <property type="entry name" value="HATC_C_dom"/>
</dbReference>
<dbReference type="Proteomes" id="UP000054538">
    <property type="component" value="Unassembled WGS sequence"/>
</dbReference>
<reference evidence="3" key="2">
    <citation type="submission" date="2015-01" db="EMBL/GenBank/DDBJ databases">
        <title>Evolutionary Origins and Diversification of the Mycorrhizal Mutualists.</title>
        <authorList>
            <consortium name="DOE Joint Genome Institute"/>
            <consortium name="Mycorrhizal Genomics Consortium"/>
            <person name="Kohler A."/>
            <person name="Kuo A."/>
            <person name="Nagy L.G."/>
            <person name="Floudas D."/>
            <person name="Copeland A."/>
            <person name="Barry K.W."/>
            <person name="Cichocki N."/>
            <person name="Veneault-Fourrey C."/>
            <person name="LaButti K."/>
            <person name="Lindquist E.A."/>
            <person name="Lipzen A."/>
            <person name="Lundell T."/>
            <person name="Morin E."/>
            <person name="Murat C."/>
            <person name="Riley R."/>
            <person name="Ohm R."/>
            <person name="Sun H."/>
            <person name="Tunlid A."/>
            <person name="Henrissat B."/>
            <person name="Grigoriev I.V."/>
            <person name="Hibbett D.S."/>
            <person name="Martin F."/>
        </authorList>
    </citation>
    <scope>NUCLEOTIDE SEQUENCE [LARGE SCALE GENOMIC DNA]</scope>
    <source>
        <strain evidence="3">Ve08.2h10</strain>
    </source>
</reference>
<dbReference type="GO" id="GO:0046983">
    <property type="term" value="F:protein dimerization activity"/>
    <property type="evidence" value="ECO:0007669"/>
    <property type="project" value="InterPro"/>
</dbReference>
<feature type="domain" description="HAT C-terminal dimerisation" evidence="1">
    <location>
        <begin position="2"/>
        <end position="55"/>
    </location>
</feature>
<dbReference type="AlphaFoldDB" id="A0A0D0CMQ8"/>
<evidence type="ECO:0000313" key="2">
    <source>
        <dbReference type="EMBL" id="KIK71871.1"/>
    </source>
</evidence>
<name>A0A0D0CMQ8_9AGAM</name>
<dbReference type="HOGENOM" id="CLU_009123_11_0_1"/>
<dbReference type="InterPro" id="IPR012337">
    <property type="entry name" value="RNaseH-like_sf"/>
</dbReference>
<dbReference type="InParanoid" id="A0A0D0CMQ8"/>
<feature type="non-terminal residue" evidence="2">
    <location>
        <position position="92"/>
    </location>
</feature>
<keyword evidence="3" id="KW-1185">Reference proteome</keyword>
<dbReference type="EMBL" id="KN831547">
    <property type="protein sequence ID" value="KIK71871.1"/>
    <property type="molecule type" value="Genomic_DNA"/>
</dbReference>
<accession>A0A0D0CMQ8</accession>
<evidence type="ECO:0000259" key="1">
    <source>
        <dbReference type="Pfam" id="PF05699"/>
    </source>
</evidence>
<protein>
    <recommendedName>
        <fullName evidence="1">HAT C-terminal dimerisation domain-containing protein</fullName>
    </recommendedName>
</protein>
<reference evidence="2 3" key="1">
    <citation type="submission" date="2014-04" db="EMBL/GenBank/DDBJ databases">
        <authorList>
            <consortium name="DOE Joint Genome Institute"/>
            <person name="Kuo A."/>
            <person name="Kohler A."/>
            <person name="Jargeat P."/>
            <person name="Nagy L.G."/>
            <person name="Floudas D."/>
            <person name="Copeland A."/>
            <person name="Barry K.W."/>
            <person name="Cichocki N."/>
            <person name="Veneault-Fourrey C."/>
            <person name="LaButti K."/>
            <person name="Lindquist E.A."/>
            <person name="Lipzen A."/>
            <person name="Lundell T."/>
            <person name="Morin E."/>
            <person name="Murat C."/>
            <person name="Sun H."/>
            <person name="Tunlid A."/>
            <person name="Henrissat B."/>
            <person name="Grigoriev I.V."/>
            <person name="Hibbett D.S."/>
            <person name="Martin F."/>
            <person name="Nordberg H.P."/>
            <person name="Cantor M.N."/>
            <person name="Hua S.X."/>
        </authorList>
    </citation>
    <scope>NUCLEOTIDE SEQUENCE [LARGE SCALE GENOMIC DNA]</scope>
    <source>
        <strain evidence="2 3">Ve08.2h10</strain>
    </source>
</reference>
<dbReference type="Pfam" id="PF05699">
    <property type="entry name" value="Dimer_Tnp_hAT"/>
    <property type="match status" value="1"/>
</dbReference>